<dbReference type="SUPFAM" id="SSF52172">
    <property type="entry name" value="CheY-like"/>
    <property type="match status" value="1"/>
</dbReference>
<dbReference type="AlphaFoldDB" id="A0A5D3WHB2"/>
<sequence length="231" mass="25603">MVRLRVIVIDPVESTRESLAMLLYTLGHEVVPCAAPDFCSGFRDNVCACPRGHTCADVLFIGQHLSGTRGIEFIRQRLHGNCHGLVRNMFLVCQPWSAHEEEMARELGCRFLQTPINQQQLDDILQQIARRTDPNRKLILTFPRFSGHRVRLQVQNRPPRIQPGFYSPALSADGAGYRTARCTQKCSGERGSGSDISGEIPPPASGCQRNFQPGRCPSNRPCGSCCSACHA</sequence>
<dbReference type="InterPro" id="IPR011006">
    <property type="entry name" value="CheY-like_superfamily"/>
</dbReference>
<keyword evidence="2" id="KW-1185">Reference proteome</keyword>
<name>A0A5D3WHB2_9BACT</name>
<comment type="caution">
    <text evidence="1">The sequence shown here is derived from an EMBL/GenBank/DDBJ whole genome shotgun (WGS) entry which is preliminary data.</text>
</comment>
<organism evidence="1 2">
    <name type="scientific">Geothermobacter ehrlichii</name>
    <dbReference type="NCBI Taxonomy" id="213224"/>
    <lineage>
        <taxon>Bacteria</taxon>
        <taxon>Pseudomonadati</taxon>
        <taxon>Thermodesulfobacteriota</taxon>
        <taxon>Desulfuromonadia</taxon>
        <taxon>Desulfuromonadales</taxon>
        <taxon>Geothermobacteraceae</taxon>
        <taxon>Geothermobacter</taxon>
    </lineage>
</organism>
<evidence type="ECO:0000313" key="2">
    <source>
        <dbReference type="Proteomes" id="UP000324159"/>
    </source>
</evidence>
<protein>
    <recommendedName>
        <fullName evidence="3">Response regulatory domain-containing protein</fullName>
    </recommendedName>
</protein>
<reference evidence="1 2" key="1">
    <citation type="submission" date="2019-07" db="EMBL/GenBank/DDBJ databases">
        <title>Genomic Encyclopedia of Type Strains, Phase IV (KMG-IV): sequencing the most valuable type-strain genomes for metagenomic binning, comparative biology and taxonomic classification.</title>
        <authorList>
            <person name="Goeker M."/>
        </authorList>
    </citation>
    <scope>NUCLEOTIDE SEQUENCE [LARGE SCALE GENOMIC DNA]</scope>
    <source>
        <strain evidence="1 2">SS015</strain>
    </source>
</reference>
<dbReference type="EMBL" id="VNIB01000013">
    <property type="protein sequence ID" value="TYO96701.1"/>
    <property type="molecule type" value="Genomic_DNA"/>
</dbReference>
<dbReference type="Proteomes" id="UP000324159">
    <property type="component" value="Unassembled WGS sequence"/>
</dbReference>
<accession>A0A5D3WHB2</accession>
<proteinExistence type="predicted"/>
<dbReference type="Gene3D" id="3.40.50.2300">
    <property type="match status" value="1"/>
</dbReference>
<gene>
    <name evidence="1" type="ORF">EDC39_11391</name>
</gene>
<evidence type="ECO:0008006" key="3">
    <source>
        <dbReference type="Google" id="ProtNLM"/>
    </source>
</evidence>
<evidence type="ECO:0000313" key="1">
    <source>
        <dbReference type="EMBL" id="TYO96701.1"/>
    </source>
</evidence>